<reference evidence="2 3" key="1">
    <citation type="journal article" date="2018" name="Sci. Rep.">
        <title>A novel species of the marine cyanobacterium Acaryochloris with a unique pigment content and lifestyle.</title>
        <authorList>
            <person name="Partensky F."/>
            <person name="Six C."/>
            <person name="Ratin M."/>
            <person name="Garczarek L."/>
            <person name="Vaulot D."/>
            <person name="Probert I."/>
            <person name="Calteau A."/>
            <person name="Gourvil P."/>
            <person name="Marie D."/>
            <person name="Grebert T."/>
            <person name="Bouchier C."/>
            <person name="Le Panse S."/>
            <person name="Gachenot M."/>
            <person name="Rodriguez F."/>
            <person name="Garrido J.L."/>
        </authorList>
    </citation>
    <scope>NUCLEOTIDE SEQUENCE [LARGE SCALE GENOMIC DNA]</scope>
    <source>
        <strain evidence="2 3">RCC1774</strain>
    </source>
</reference>
<organism evidence="2 3">
    <name type="scientific">Acaryochloris thomasi RCC1774</name>
    <dbReference type="NCBI Taxonomy" id="1764569"/>
    <lineage>
        <taxon>Bacteria</taxon>
        <taxon>Bacillati</taxon>
        <taxon>Cyanobacteriota</taxon>
        <taxon>Cyanophyceae</taxon>
        <taxon>Acaryochloridales</taxon>
        <taxon>Acaryochloridaceae</taxon>
        <taxon>Acaryochloris</taxon>
        <taxon>Acaryochloris thomasi</taxon>
    </lineage>
</organism>
<proteinExistence type="predicted"/>
<evidence type="ECO:0000313" key="2">
    <source>
        <dbReference type="EMBL" id="PZD74341.1"/>
    </source>
</evidence>
<evidence type="ECO:0000313" key="3">
    <source>
        <dbReference type="Proteomes" id="UP000248857"/>
    </source>
</evidence>
<gene>
    <name evidence="2" type="primary">smc_4</name>
    <name evidence="2" type="ORF">C1752_01464</name>
</gene>
<comment type="caution">
    <text evidence="2">The sequence shown here is derived from an EMBL/GenBank/DDBJ whole genome shotgun (WGS) entry which is preliminary data.</text>
</comment>
<protein>
    <submittedName>
        <fullName evidence="2">Chromosome partition protein Smc</fullName>
    </submittedName>
</protein>
<dbReference type="Gene3D" id="1.10.287.1490">
    <property type="match status" value="1"/>
</dbReference>
<accession>A0A2W1K1G5</accession>
<dbReference type="InterPro" id="IPR054639">
    <property type="entry name" value="Npun_F5560-like"/>
</dbReference>
<feature type="region of interest" description="Disordered" evidence="1">
    <location>
        <begin position="145"/>
        <end position="175"/>
    </location>
</feature>
<name>A0A2W1K1G5_9CYAN</name>
<dbReference type="RefSeq" id="WP_146242288.1">
    <property type="nucleotide sequence ID" value="NZ_CAWNWM010000003.1"/>
</dbReference>
<dbReference type="NCBIfam" id="NF045622">
    <property type="entry name" value="Npun_F5560_fam"/>
    <property type="match status" value="1"/>
</dbReference>
<dbReference type="EMBL" id="PQWO01000003">
    <property type="protein sequence ID" value="PZD74341.1"/>
    <property type="molecule type" value="Genomic_DNA"/>
</dbReference>
<dbReference type="AlphaFoldDB" id="A0A2W1K1G5"/>
<sequence length="175" mass="20294">MMNQPQQDPTALEKELKHLRQQLSARDQLVDQLSSELFRLIQAHPPLLAPAAEVTTGPLSQVDRLRQELQAVEEQIEFYQQQIDDRDAEINRLQNSCQSLSERNQMLERLIQELPEVYKHQFSDRLDQVKNKMQSLQTENQRLYSQIQQESTEEQPGIARRLLPSFGGPKNSSTS</sequence>
<dbReference type="Proteomes" id="UP000248857">
    <property type="component" value="Unassembled WGS sequence"/>
</dbReference>
<keyword evidence="3" id="KW-1185">Reference proteome</keyword>
<dbReference type="OrthoDB" id="571541at2"/>
<evidence type="ECO:0000256" key="1">
    <source>
        <dbReference type="SAM" id="MobiDB-lite"/>
    </source>
</evidence>